<dbReference type="SUPFAM" id="SSF53098">
    <property type="entry name" value="Ribonuclease H-like"/>
    <property type="match status" value="1"/>
</dbReference>
<reference evidence="1 2" key="1">
    <citation type="submission" date="2015-08" db="EMBL/GenBank/DDBJ databases">
        <title>Next Generation Sequencing and Analysis of the Genome of Puccinia sorghi L Schw, the Causal Agent of Maize Common Rust.</title>
        <authorList>
            <person name="Rochi L."/>
            <person name="Burguener G."/>
            <person name="Darino M."/>
            <person name="Turjanski A."/>
            <person name="Kreff E."/>
            <person name="Dieguez M.J."/>
            <person name="Sacco F."/>
        </authorList>
    </citation>
    <scope>NUCLEOTIDE SEQUENCE [LARGE SCALE GENOMIC DNA]</scope>
    <source>
        <strain evidence="1 2">RO10H11247</strain>
    </source>
</reference>
<dbReference type="InterPro" id="IPR012337">
    <property type="entry name" value="RNaseH-like_sf"/>
</dbReference>
<dbReference type="VEuPathDB" id="FungiDB:VP01_1598g1"/>
<dbReference type="AlphaFoldDB" id="A0A0L6VHD4"/>
<protein>
    <submittedName>
        <fullName evidence="1">Uncharacterized protein</fullName>
    </submittedName>
</protein>
<dbReference type="EMBL" id="LAVV01006390">
    <property type="protein sequence ID" value="KNZ60191.1"/>
    <property type="molecule type" value="Genomic_DNA"/>
</dbReference>
<gene>
    <name evidence="1" type="ORF">VP01_1598g1</name>
</gene>
<keyword evidence="2" id="KW-1185">Reference proteome</keyword>
<accession>A0A0L6VHD4</accession>
<proteinExistence type="predicted"/>
<organism evidence="1 2">
    <name type="scientific">Puccinia sorghi</name>
    <dbReference type="NCBI Taxonomy" id="27349"/>
    <lineage>
        <taxon>Eukaryota</taxon>
        <taxon>Fungi</taxon>
        <taxon>Dikarya</taxon>
        <taxon>Basidiomycota</taxon>
        <taxon>Pucciniomycotina</taxon>
        <taxon>Pucciniomycetes</taxon>
        <taxon>Pucciniales</taxon>
        <taxon>Pucciniaceae</taxon>
        <taxon>Puccinia</taxon>
    </lineage>
</organism>
<sequence>MANISATEVFFEVKLGLGSLQRMLTFLGGIVIVSSHNQEFHLWCFPQKQLKHNFIDTKLNKKLNQAQSDITKFLKNNKLLPKAFNCILRNELVHFIANANLLFSVVKGKSKVQRRIPFESGMYIIYSRRSAPNTTDFVGMTAHFIDLKLKMIDVTISIPHVQGQHSGKNYVNLFYDVMRNGCLEKLQTITANNASTNGNIAPELFLIIHFHMKTHLLGCIAHVINLGKKCRPAVLGTINHNDGEEISMADIEPDSEATNHTATSLISISQIPSKPNEIGIDMKTILKQVHGLSTYIQFSPQHRKCFLKLPRHSCFHPMELHLSYVPARLQSFLISTVGSQIDSSYTPYEATRNAL</sequence>
<evidence type="ECO:0000313" key="2">
    <source>
        <dbReference type="Proteomes" id="UP000037035"/>
    </source>
</evidence>
<dbReference type="Proteomes" id="UP000037035">
    <property type="component" value="Unassembled WGS sequence"/>
</dbReference>
<name>A0A0L6VHD4_9BASI</name>
<dbReference type="OrthoDB" id="2748837at2759"/>
<evidence type="ECO:0000313" key="1">
    <source>
        <dbReference type="EMBL" id="KNZ60191.1"/>
    </source>
</evidence>
<comment type="caution">
    <text evidence="1">The sequence shown here is derived from an EMBL/GenBank/DDBJ whole genome shotgun (WGS) entry which is preliminary data.</text>
</comment>